<organism evidence="1">
    <name type="scientific">Vecturithrix granuli</name>
    <dbReference type="NCBI Taxonomy" id="1499967"/>
    <lineage>
        <taxon>Bacteria</taxon>
        <taxon>Candidatus Moduliflexota</taxon>
        <taxon>Candidatus Vecturitrichia</taxon>
        <taxon>Candidatus Vecturitrichales</taxon>
        <taxon>Candidatus Vecturitrichaceae</taxon>
        <taxon>Candidatus Vecturithrix</taxon>
    </lineage>
</organism>
<dbReference type="Proteomes" id="UP000030661">
    <property type="component" value="Unassembled WGS sequence"/>
</dbReference>
<dbReference type="GO" id="GO:0006355">
    <property type="term" value="P:regulation of DNA-templated transcription"/>
    <property type="evidence" value="ECO:0007669"/>
    <property type="project" value="InterPro"/>
</dbReference>
<dbReference type="InterPro" id="IPR010985">
    <property type="entry name" value="Ribbon_hlx_hlx"/>
</dbReference>
<dbReference type="CDD" id="cd21631">
    <property type="entry name" value="RHH_CopG_NikR-like"/>
    <property type="match status" value="1"/>
</dbReference>
<keyword evidence="2" id="KW-1185">Reference proteome</keyword>
<dbReference type="EMBL" id="DF820474">
    <property type="protein sequence ID" value="GAK60592.1"/>
    <property type="molecule type" value="Genomic_DNA"/>
</dbReference>
<name>A0A081C7N7_VECG1</name>
<accession>A0A081C7N7</accession>
<evidence type="ECO:0000313" key="2">
    <source>
        <dbReference type="Proteomes" id="UP000030661"/>
    </source>
</evidence>
<proteinExistence type="predicted"/>
<reference evidence="1" key="1">
    <citation type="journal article" date="2015" name="PeerJ">
        <title>First genomic representation of candidate bacterial phylum KSB3 points to enhanced environmental sensing as a trigger of wastewater bulking.</title>
        <authorList>
            <person name="Sekiguchi Y."/>
            <person name="Ohashi A."/>
            <person name="Parks D.H."/>
            <person name="Yamauchi T."/>
            <person name="Tyson G.W."/>
            <person name="Hugenholtz P."/>
        </authorList>
    </citation>
    <scope>NUCLEOTIDE SEQUENCE [LARGE SCALE GENOMIC DNA]</scope>
</reference>
<dbReference type="STRING" id="1499967.U27_00489"/>
<dbReference type="HOGENOM" id="CLU_2258178_0_0_0"/>
<dbReference type="AlphaFoldDB" id="A0A081C7N7"/>
<protein>
    <submittedName>
        <fullName evidence="1">Uncharacterized protein</fullName>
    </submittedName>
</protein>
<sequence>MSTATAKIKPQTKLRKKRVSIRLNPDIHQQAEQLARADKRSFLQFVELALERYLQAIQHENSTLDQQVVAKYLQIGAIYPIFTPYGAEAAAEKLSELLKRRPT</sequence>
<evidence type="ECO:0000313" key="1">
    <source>
        <dbReference type="EMBL" id="GAK60592.1"/>
    </source>
</evidence>
<dbReference type="SUPFAM" id="SSF47598">
    <property type="entry name" value="Ribbon-helix-helix"/>
    <property type="match status" value="1"/>
</dbReference>
<gene>
    <name evidence="1" type="ORF">U27_00489</name>
</gene>